<protein>
    <submittedName>
        <fullName evidence="4">Nucleoside hydrolase</fullName>
    </submittedName>
</protein>
<reference evidence="4 5" key="1">
    <citation type="submission" date="2024-09" db="EMBL/GenBank/DDBJ databases">
        <authorList>
            <person name="Pan X."/>
        </authorList>
    </citation>
    <scope>NUCLEOTIDE SEQUENCE [LARGE SCALE GENOMIC DNA]</scope>
    <source>
        <strain evidence="4 5">B2969</strain>
    </source>
</reference>
<dbReference type="InterPro" id="IPR023186">
    <property type="entry name" value="IUNH"/>
</dbReference>
<dbReference type="PANTHER" id="PTHR12304:SF4">
    <property type="entry name" value="URIDINE NUCLEOSIDASE"/>
    <property type="match status" value="1"/>
</dbReference>
<dbReference type="Gene3D" id="3.90.245.10">
    <property type="entry name" value="Ribonucleoside hydrolase-like"/>
    <property type="match status" value="1"/>
</dbReference>
<comment type="caution">
    <text evidence="4">The sequence shown here is derived from an EMBL/GenBank/DDBJ whole genome shotgun (WGS) entry which is preliminary data.</text>
</comment>
<proteinExistence type="predicted"/>
<evidence type="ECO:0000259" key="3">
    <source>
        <dbReference type="Pfam" id="PF01156"/>
    </source>
</evidence>
<gene>
    <name evidence="4" type="ORF">ACH3VR_19565</name>
</gene>
<feature type="domain" description="Inosine/uridine-preferring nucleoside hydrolase" evidence="3">
    <location>
        <begin position="5"/>
        <end position="300"/>
    </location>
</feature>
<keyword evidence="2" id="KW-0326">Glycosidase</keyword>
<name>A0ABW7QCF6_9MICO</name>
<sequence length="310" mass="33140">MPTPVILDCDPGYDDVFAIWVAAAHPEIDLRAITTVAGNGTVEDTTRNARIACTVAGIQNVPIARGAAQPLAQPLKRADWIHGANALGGVDLPQPVVPLDDRSAVQLILDVLADAEEPVTVAATGPLTNIAHFLQVHPHSQPRIARIVWTGGTTGRGNVSPYGEFNASTDPEAADFIVKSGIPLTMVGLNITYQAQITREVRARIREIGTMTSLFGAALLERFSSTYDAYSDMPDGPLHDPIVVALIADPQVATTTRTRVDIELRGEHTRGATVIDLLELRNLPKNATVALELDVARFWDIVAAAVSSLN</sequence>
<evidence type="ECO:0000313" key="4">
    <source>
        <dbReference type="EMBL" id="MFH8252575.1"/>
    </source>
</evidence>
<organism evidence="4 5">
    <name type="scientific">Microbacterium alkaliflavum</name>
    <dbReference type="NCBI Taxonomy" id="3248839"/>
    <lineage>
        <taxon>Bacteria</taxon>
        <taxon>Bacillati</taxon>
        <taxon>Actinomycetota</taxon>
        <taxon>Actinomycetes</taxon>
        <taxon>Micrococcales</taxon>
        <taxon>Microbacteriaceae</taxon>
        <taxon>Microbacterium</taxon>
    </lineage>
</organism>
<dbReference type="SUPFAM" id="SSF53590">
    <property type="entry name" value="Nucleoside hydrolase"/>
    <property type="match status" value="1"/>
</dbReference>
<keyword evidence="5" id="KW-1185">Reference proteome</keyword>
<keyword evidence="1 4" id="KW-0378">Hydrolase</keyword>
<evidence type="ECO:0000256" key="2">
    <source>
        <dbReference type="ARBA" id="ARBA00023295"/>
    </source>
</evidence>
<dbReference type="CDD" id="cd02651">
    <property type="entry name" value="nuc_hydro_IU_UC_XIUA"/>
    <property type="match status" value="1"/>
</dbReference>
<dbReference type="Proteomes" id="UP001610861">
    <property type="component" value="Unassembled WGS sequence"/>
</dbReference>
<dbReference type="InterPro" id="IPR001910">
    <property type="entry name" value="Inosine/uridine_hydrolase_dom"/>
</dbReference>
<dbReference type="GO" id="GO:0016787">
    <property type="term" value="F:hydrolase activity"/>
    <property type="evidence" value="ECO:0007669"/>
    <property type="project" value="UniProtKB-KW"/>
</dbReference>
<evidence type="ECO:0000313" key="5">
    <source>
        <dbReference type="Proteomes" id="UP001610861"/>
    </source>
</evidence>
<evidence type="ECO:0000256" key="1">
    <source>
        <dbReference type="ARBA" id="ARBA00022801"/>
    </source>
</evidence>
<dbReference type="Pfam" id="PF01156">
    <property type="entry name" value="IU_nuc_hydro"/>
    <property type="match status" value="1"/>
</dbReference>
<dbReference type="PANTHER" id="PTHR12304">
    <property type="entry name" value="INOSINE-URIDINE PREFERRING NUCLEOSIDE HYDROLASE"/>
    <property type="match status" value="1"/>
</dbReference>
<dbReference type="InterPro" id="IPR036452">
    <property type="entry name" value="Ribo_hydro-like"/>
</dbReference>
<dbReference type="RefSeq" id="WP_397558006.1">
    <property type="nucleotide sequence ID" value="NZ_JBIQWL010000010.1"/>
</dbReference>
<accession>A0ABW7QCF6</accession>
<dbReference type="EMBL" id="JBIQWL010000010">
    <property type="protein sequence ID" value="MFH8252575.1"/>
    <property type="molecule type" value="Genomic_DNA"/>
</dbReference>